<keyword evidence="2" id="KW-1185">Reference proteome</keyword>
<gene>
    <name evidence="1" type="ORF">NQ317_008251</name>
</gene>
<proteinExistence type="predicted"/>
<evidence type="ECO:0008006" key="3">
    <source>
        <dbReference type="Google" id="ProtNLM"/>
    </source>
</evidence>
<dbReference type="Proteomes" id="UP001162164">
    <property type="component" value="Unassembled WGS sequence"/>
</dbReference>
<organism evidence="1 2">
    <name type="scientific">Molorchus minor</name>
    <dbReference type="NCBI Taxonomy" id="1323400"/>
    <lineage>
        <taxon>Eukaryota</taxon>
        <taxon>Metazoa</taxon>
        <taxon>Ecdysozoa</taxon>
        <taxon>Arthropoda</taxon>
        <taxon>Hexapoda</taxon>
        <taxon>Insecta</taxon>
        <taxon>Pterygota</taxon>
        <taxon>Neoptera</taxon>
        <taxon>Endopterygota</taxon>
        <taxon>Coleoptera</taxon>
        <taxon>Polyphaga</taxon>
        <taxon>Cucujiformia</taxon>
        <taxon>Chrysomeloidea</taxon>
        <taxon>Cerambycidae</taxon>
        <taxon>Lamiinae</taxon>
        <taxon>Monochamini</taxon>
        <taxon>Molorchus</taxon>
    </lineage>
</organism>
<reference evidence="1" key="1">
    <citation type="journal article" date="2023" name="Insect Mol. Biol.">
        <title>Genome sequencing provides insights into the evolution of gene families encoding plant cell wall-degrading enzymes in longhorned beetles.</title>
        <authorList>
            <person name="Shin N.R."/>
            <person name="Okamura Y."/>
            <person name="Kirsch R."/>
            <person name="Pauchet Y."/>
        </authorList>
    </citation>
    <scope>NUCLEOTIDE SEQUENCE</scope>
    <source>
        <strain evidence="1">MMC_N1</strain>
    </source>
</reference>
<name>A0ABQ9JBL9_9CUCU</name>
<evidence type="ECO:0000313" key="2">
    <source>
        <dbReference type="Proteomes" id="UP001162164"/>
    </source>
</evidence>
<comment type="caution">
    <text evidence="1">The sequence shown here is derived from an EMBL/GenBank/DDBJ whole genome shotgun (WGS) entry which is preliminary data.</text>
</comment>
<evidence type="ECO:0000313" key="1">
    <source>
        <dbReference type="EMBL" id="KAJ8974960.1"/>
    </source>
</evidence>
<sequence length="95" mass="10629">MHVTPRMRQAKTHIEGPSLKLTKCLLGMNRRDIRMNGERGLLTGHCHLSRHLQLIGTAEDTECRWCLEDEDTSSHVLTECPAMQGSENGTLGAVF</sequence>
<protein>
    <recommendedName>
        <fullName evidence="3">Reverse transcriptase</fullName>
    </recommendedName>
</protein>
<dbReference type="EMBL" id="JAPWTJ010000901">
    <property type="protein sequence ID" value="KAJ8974960.1"/>
    <property type="molecule type" value="Genomic_DNA"/>
</dbReference>
<accession>A0ABQ9JBL9</accession>